<dbReference type="PROSITE" id="PS51186">
    <property type="entry name" value="GNAT"/>
    <property type="match status" value="1"/>
</dbReference>
<sequence>MKFTVRRASPGDGDVLGEIHAAAWEAAYAPFFDPEFAAEGIRSRRTRWHERVEPGPRGDTVLVAEHDGRPLALSAFKPSPGRPGLAEILSFYSHPEGWGTGIAAALMTGTLEHLRADGVARAHLWTLRDTPRSRRFYTKAGFTESGAARPYDFGDGNPLTQVEYERGC</sequence>
<evidence type="ECO:0000313" key="5">
    <source>
        <dbReference type="Proteomes" id="UP000187151"/>
    </source>
</evidence>
<dbReference type="InterPro" id="IPR050832">
    <property type="entry name" value="Bact_Acetyltransf"/>
</dbReference>
<keyword evidence="2" id="KW-0012">Acyltransferase</keyword>
<keyword evidence="1" id="KW-0808">Transferase</keyword>
<evidence type="ECO:0000256" key="2">
    <source>
        <dbReference type="ARBA" id="ARBA00023315"/>
    </source>
</evidence>
<dbReference type="CDD" id="cd04301">
    <property type="entry name" value="NAT_SF"/>
    <property type="match status" value="1"/>
</dbReference>
<gene>
    <name evidence="4" type="ORF">AVW11_11885</name>
</gene>
<protein>
    <submittedName>
        <fullName evidence="4">GNAT family N-acetyltransferase</fullName>
    </submittedName>
</protein>
<dbReference type="PANTHER" id="PTHR43877">
    <property type="entry name" value="AMINOALKYLPHOSPHONATE N-ACETYLTRANSFERASE-RELATED-RELATED"/>
    <property type="match status" value="1"/>
</dbReference>
<evidence type="ECO:0000256" key="1">
    <source>
        <dbReference type="ARBA" id="ARBA00022679"/>
    </source>
</evidence>
<comment type="caution">
    <text evidence="4">The sequence shown here is derived from an EMBL/GenBank/DDBJ whole genome shotgun (WGS) entry which is preliminary data.</text>
</comment>
<keyword evidence="5" id="KW-1185">Reference proteome</keyword>
<dbReference type="RefSeq" id="WP_076043957.1">
    <property type="nucleotide sequence ID" value="NZ_MQUR01000020.1"/>
</dbReference>
<reference evidence="4 5" key="1">
    <citation type="submission" date="2016-01" db="EMBL/GenBank/DDBJ databases">
        <title>Streptomyces amritsarensis strain MTCC 11845 genome sequencing and assembly.</title>
        <authorList>
            <person name="Sharma D."/>
            <person name="Nair G.R."/>
            <person name="Kaur G."/>
            <person name="Manhas R.K."/>
            <person name="Mayilraj S."/>
        </authorList>
    </citation>
    <scope>NUCLEOTIDE SEQUENCE [LARGE SCALE GENOMIC DNA]</scope>
    <source>
        <strain evidence="4 5">MTCC 11845</strain>
    </source>
</reference>
<dbReference type="Gene3D" id="3.40.630.30">
    <property type="match status" value="1"/>
</dbReference>
<dbReference type="PANTHER" id="PTHR43877:SF1">
    <property type="entry name" value="ACETYLTRANSFERASE"/>
    <property type="match status" value="1"/>
</dbReference>
<dbReference type="InterPro" id="IPR016181">
    <property type="entry name" value="Acyl_CoA_acyltransferase"/>
</dbReference>
<feature type="domain" description="N-acetyltransferase" evidence="3">
    <location>
        <begin position="3"/>
        <end position="168"/>
    </location>
</feature>
<dbReference type="Pfam" id="PF00583">
    <property type="entry name" value="Acetyltransf_1"/>
    <property type="match status" value="1"/>
</dbReference>
<accession>A0ABX3G496</accession>
<organism evidence="4 5">
    <name type="scientific">Streptomyces amritsarensis</name>
    <dbReference type="NCBI Taxonomy" id="681158"/>
    <lineage>
        <taxon>Bacteria</taxon>
        <taxon>Bacillati</taxon>
        <taxon>Actinomycetota</taxon>
        <taxon>Actinomycetes</taxon>
        <taxon>Kitasatosporales</taxon>
        <taxon>Streptomycetaceae</taxon>
        <taxon>Streptomyces</taxon>
    </lineage>
</organism>
<name>A0ABX3G496_9ACTN</name>
<dbReference type="Proteomes" id="UP000187151">
    <property type="component" value="Unassembled WGS sequence"/>
</dbReference>
<proteinExistence type="predicted"/>
<dbReference type="InterPro" id="IPR000182">
    <property type="entry name" value="GNAT_dom"/>
</dbReference>
<dbReference type="SUPFAM" id="SSF55729">
    <property type="entry name" value="Acyl-CoA N-acyltransferases (Nat)"/>
    <property type="match status" value="1"/>
</dbReference>
<dbReference type="EMBL" id="MQUR01000020">
    <property type="protein sequence ID" value="OLZ68709.1"/>
    <property type="molecule type" value="Genomic_DNA"/>
</dbReference>
<evidence type="ECO:0000259" key="3">
    <source>
        <dbReference type="PROSITE" id="PS51186"/>
    </source>
</evidence>
<evidence type="ECO:0000313" key="4">
    <source>
        <dbReference type="EMBL" id="OLZ68709.1"/>
    </source>
</evidence>